<evidence type="ECO:0000313" key="8">
    <source>
        <dbReference type="Proteomes" id="UP001634007"/>
    </source>
</evidence>
<evidence type="ECO:0000256" key="4">
    <source>
        <dbReference type="RuleBase" id="RU110713"/>
    </source>
</evidence>
<organism evidence="7 8">
    <name type="scientific">Eucalyptus globulus</name>
    <name type="common">Tasmanian blue gum</name>
    <dbReference type="NCBI Taxonomy" id="34317"/>
    <lineage>
        <taxon>Eukaryota</taxon>
        <taxon>Viridiplantae</taxon>
        <taxon>Streptophyta</taxon>
        <taxon>Embryophyta</taxon>
        <taxon>Tracheophyta</taxon>
        <taxon>Spermatophyta</taxon>
        <taxon>Magnoliopsida</taxon>
        <taxon>eudicotyledons</taxon>
        <taxon>Gunneridae</taxon>
        <taxon>Pentapetalae</taxon>
        <taxon>rosids</taxon>
        <taxon>malvids</taxon>
        <taxon>Myrtales</taxon>
        <taxon>Myrtaceae</taxon>
        <taxon>Myrtoideae</taxon>
        <taxon>Eucalypteae</taxon>
        <taxon>Eucalyptus</taxon>
    </lineage>
</organism>
<evidence type="ECO:0000256" key="2">
    <source>
        <dbReference type="ARBA" id="ARBA00022723"/>
    </source>
</evidence>
<keyword evidence="8" id="KW-1185">Reference proteome</keyword>
<dbReference type="InterPro" id="IPR039058">
    <property type="entry name" value="Yippee_fam"/>
</dbReference>
<feature type="region of interest" description="Disordered" evidence="5">
    <location>
        <begin position="115"/>
        <end position="161"/>
    </location>
</feature>
<evidence type="ECO:0000313" key="7">
    <source>
        <dbReference type="EMBL" id="KAL3741805.1"/>
    </source>
</evidence>
<dbReference type="Proteomes" id="UP001634007">
    <property type="component" value="Unassembled WGS sequence"/>
</dbReference>
<evidence type="ECO:0000256" key="5">
    <source>
        <dbReference type="SAM" id="MobiDB-lite"/>
    </source>
</evidence>
<dbReference type="EMBL" id="JBJKBG010000004">
    <property type="protein sequence ID" value="KAL3741805.1"/>
    <property type="molecule type" value="Genomic_DNA"/>
</dbReference>
<accession>A0ABD3KPY6</accession>
<keyword evidence="2" id="KW-0479">Metal-binding</keyword>
<dbReference type="InterPro" id="IPR034751">
    <property type="entry name" value="Yippee"/>
</dbReference>
<dbReference type="AlphaFoldDB" id="A0ABD3KPY6"/>
<gene>
    <name evidence="7" type="ORF">ACJRO7_017298</name>
</gene>
<reference evidence="7 8" key="1">
    <citation type="submission" date="2024-11" db="EMBL/GenBank/DDBJ databases">
        <title>Chromosome-level genome assembly of Eucalyptus globulus Labill. provides insights into its genome evolution.</title>
        <authorList>
            <person name="Li X."/>
        </authorList>
    </citation>
    <scope>NUCLEOTIDE SEQUENCE [LARGE SCALE GENOMIC DNA]</scope>
    <source>
        <strain evidence="7">CL2024</strain>
        <tissue evidence="7">Fresh tender leaves</tissue>
    </source>
</reference>
<evidence type="ECO:0000259" key="6">
    <source>
        <dbReference type="PROSITE" id="PS51792"/>
    </source>
</evidence>
<comment type="similarity">
    <text evidence="1 4">Belongs to the yippee family.</text>
</comment>
<protein>
    <recommendedName>
        <fullName evidence="4">Protein yippee-like</fullName>
    </recommendedName>
</protein>
<evidence type="ECO:0000256" key="3">
    <source>
        <dbReference type="ARBA" id="ARBA00022833"/>
    </source>
</evidence>
<feature type="domain" description="Yippee" evidence="6">
    <location>
        <begin position="12"/>
        <end position="105"/>
    </location>
</feature>
<proteinExistence type="inferred from homology"/>
<evidence type="ECO:0000256" key="1">
    <source>
        <dbReference type="ARBA" id="ARBA00005613"/>
    </source>
</evidence>
<dbReference type="PROSITE" id="PS51792">
    <property type="entry name" value="YIPPEE"/>
    <property type="match status" value="1"/>
</dbReference>
<dbReference type="Pfam" id="PF03226">
    <property type="entry name" value="Yippee-Mis18"/>
    <property type="match status" value="1"/>
</dbReference>
<comment type="caution">
    <text evidence="7">The sequence shown here is derived from an EMBL/GenBank/DDBJ whole genome shotgun (WGS) entry which is preliminary data.</text>
</comment>
<keyword evidence="3" id="KW-0862">Zinc</keyword>
<sequence length="161" mass="18073">MGRPFLVKLKGRAYGCSSCNRPLVLADDWVAECHQGRPFLFINVVNITVGGEERLMAREGIIVKDIFCRWCGQCLGWKYVTALDKKEEYKEGKFMLERCKIMVGVADDISLEVHPSLSDRENEEDDISSELRPSSSDGENKELTDDNSLEVHPSSSDGENA</sequence>
<dbReference type="InterPro" id="IPR004910">
    <property type="entry name" value="Yippee/Mis18/Cereblon"/>
</dbReference>
<name>A0ABD3KPY6_EUCGL</name>
<dbReference type="PANTHER" id="PTHR13848">
    <property type="entry name" value="PROTEIN YIPPEE-LIKE CG15309-RELATED"/>
    <property type="match status" value="1"/>
</dbReference>
<dbReference type="GO" id="GO:0046872">
    <property type="term" value="F:metal ion binding"/>
    <property type="evidence" value="ECO:0007669"/>
    <property type="project" value="UniProtKB-KW"/>
</dbReference>